<dbReference type="InterPro" id="IPR050109">
    <property type="entry name" value="HTH-type_TetR-like_transc_reg"/>
</dbReference>
<dbReference type="Pfam" id="PF00440">
    <property type="entry name" value="TetR_N"/>
    <property type="match status" value="1"/>
</dbReference>
<dbReference type="AlphaFoldDB" id="A0A919Y7D5"/>
<comment type="caution">
    <text evidence="6">The sequence shown here is derived from an EMBL/GenBank/DDBJ whole genome shotgun (WGS) entry which is preliminary data.</text>
</comment>
<keyword evidence="2 4" id="KW-0238">DNA-binding</keyword>
<dbReference type="PANTHER" id="PTHR30055:SF151">
    <property type="entry name" value="TRANSCRIPTIONAL REGULATORY PROTEIN"/>
    <property type="match status" value="1"/>
</dbReference>
<name>A0A919Y7D5_9BACL</name>
<dbReference type="InterPro" id="IPR036271">
    <property type="entry name" value="Tet_transcr_reg_TetR-rel_C_sf"/>
</dbReference>
<evidence type="ECO:0000259" key="5">
    <source>
        <dbReference type="PROSITE" id="PS50977"/>
    </source>
</evidence>
<proteinExistence type="predicted"/>
<keyword evidence="1" id="KW-0805">Transcription regulation</keyword>
<dbReference type="SUPFAM" id="SSF48498">
    <property type="entry name" value="Tetracyclin repressor-like, C-terminal domain"/>
    <property type="match status" value="1"/>
</dbReference>
<evidence type="ECO:0000313" key="6">
    <source>
        <dbReference type="EMBL" id="GIO44573.1"/>
    </source>
</evidence>
<reference evidence="6" key="1">
    <citation type="submission" date="2021-03" db="EMBL/GenBank/DDBJ databases">
        <title>Antimicrobial resistance genes in bacteria isolated from Japanese honey, and their potential for conferring macrolide and lincosamide resistance in the American foulbrood pathogen Paenibacillus larvae.</title>
        <authorList>
            <person name="Okamoto M."/>
            <person name="Kumagai M."/>
            <person name="Kanamori H."/>
            <person name="Takamatsu D."/>
        </authorList>
    </citation>
    <scope>NUCLEOTIDE SEQUENCE</scope>
    <source>
        <strain evidence="6">J41TS4</strain>
    </source>
</reference>
<dbReference type="GO" id="GO:0000976">
    <property type="term" value="F:transcription cis-regulatory region binding"/>
    <property type="evidence" value="ECO:0007669"/>
    <property type="project" value="TreeGrafter"/>
</dbReference>
<dbReference type="InterPro" id="IPR001647">
    <property type="entry name" value="HTH_TetR"/>
</dbReference>
<evidence type="ECO:0000313" key="7">
    <source>
        <dbReference type="Proteomes" id="UP000678895"/>
    </source>
</evidence>
<dbReference type="Pfam" id="PF02909">
    <property type="entry name" value="TetR_C_1"/>
    <property type="match status" value="1"/>
</dbReference>
<keyword evidence="3" id="KW-0804">Transcription</keyword>
<evidence type="ECO:0000256" key="3">
    <source>
        <dbReference type="ARBA" id="ARBA00023163"/>
    </source>
</evidence>
<evidence type="ECO:0000256" key="1">
    <source>
        <dbReference type="ARBA" id="ARBA00023015"/>
    </source>
</evidence>
<dbReference type="Gene3D" id="1.10.10.60">
    <property type="entry name" value="Homeodomain-like"/>
    <property type="match status" value="1"/>
</dbReference>
<dbReference type="SUPFAM" id="SSF46689">
    <property type="entry name" value="Homeodomain-like"/>
    <property type="match status" value="1"/>
</dbReference>
<dbReference type="Gene3D" id="1.10.357.10">
    <property type="entry name" value="Tetracycline Repressor, domain 2"/>
    <property type="match status" value="1"/>
</dbReference>
<keyword evidence="7" id="KW-1185">Reference proteome</keyword>
<feature type="domain" description="HTH tetR-type" evidence="5">
    <location>
        <begin position="37"/>
        <end position="97"/>
    </location>
</feature>
<dbReference type="Proteomes" id="UP000678895">
    <property type="component" value="Unassembled WGS sequence"/>
</dbReference>
<evidence type="ECO:0000256" key="2">
    <source>
        <dbReference type="ARBA" id="ARBA00023125"/>
    </source>
</evidence>
<dbReference type="GO" id="GO:0003700">
    <property type="term" value="F:DNA-binding transcription factor activity"/>
    <property type="evidence" value="ECO:0007669"/>
    <property type="project" value="TreeGrafter"/>
</dbReference>
<protein>
    <submittedName>
        <fullName evidence="6">TetR family transcriptional regulator</fullName>
    </submittedName>
</protein>
<dbReference type="PANTHER" id="PTHR30055">
    <property type="entry name" value="HTH-TYPE TRANSCRIPTIONAL REGULATOR RUTR"/>
    <property type="match status" value="1"/>
</dbReference>
<dbReference type="EMBL" id="BORS01000019">
    <property type="protein sequence ID" value="GIO44573.1"/>
    <property type="molecule type" value="Genomic_DNA"/>
</dbReference>
<dbReference type="PROSITE" id="PS50977">
    <property type="entry name" value="HTH_TETR_2"/>
    <property type="match status" value="1"/>
</dbReference>
<dbReference type="GO" id="GO:0045892">
    <property type="term" value="P:negative regulation of DNA-templated transcription"/>
    <property type="evidence" value="ECO:0007669"/>
    <property type="project" value="InterPro"/>
</dbReference>
<sequence length="266" mass="29713">MSKKDNEQLNTALSKMPQGVAIAWGLVKEPQRGPKRELSIQKIVDSAIAIADEDGLSAVSMSRVAASLGHTAMSLYRYIPSKDDLLLLMQEAVYELKLPEHIDSADWRDNMKYFVWSTISVFRNHPWITDIPISGVPITPNTLRIVDWTLQGLSGFEIGPNFKTGIILLLSNYARACGQLLVDMSRTFQTGKSFGEFTGEDYGRILKELASEEQFPNLHPLLMSGDNSSDDNGMEDLDQEFDFGLELILDGIELRLRRMAESAKLG</sequence>
<organism evidence="6 7">
    <name type="scientific">Paenibacillus apis</name>
    <dbReference type="NCBI Taxonomy" id="1792174"/>
    <lineage>
        <taxon>Bacteria</taxon>
        <taxon>Bacillati</taxon>
        <taxon>Bacillota</taxon>
        <taxon>Bacilli</taxon>
        <taxon>Bacillales</taxon>
        <taxon>Paenibacillaceae</taxon>
        <taxon>Paenibacillus</taxon>
    </lineage>
</organism>
<dbReference type="InterPro" id="IPR009057">
    <property type="entry name" value="Homeodomain-like_sf"/>
</dbReference>
<evidence type="ECO:0000256" key="4">
    <source>
        <dbReference type="PROSITE-ProRule" id="PRU00335"/>
    </source>
</evidence>
<accession>A0A919Y7D5</accession>
<gene>
    <name evidence="6" type="ORF">J41TS4_43310</name>
</gene>
<feature type="DNA-binding region" description="H-T-H motif" evidence="4">
    <location>
        <begin position="60"/>
        <end position="79"/>
    </location>
</feature>
<dbReference type="RefSeq" id="WP_301630452.1">
    <property type="nucleotide sequence ID" value="NZ_BORS01000019.1"/>
</dbReference>
<dbReference type="InterPro" id="IPR004111">
    <property type="entry name" value="Repressor_TetR_C"/>
</dbReference>